<comment type="caution">
    <text evidence="8">The sequence shown here is derived from an EMBL/GenBank/DDBJ whole genome shotgun (WGS) entry which is preliminary data.</text>
</comment>
<reference evidence="8 9" key="1">
    <citation type="submission" date="2019-09" db="EMBL/GenBank/DDBJ databases">
        <title>Parvibaculum sedimenti sp. nov., isolated from sediment.</title>
        <authorList>
            <person name="Wang Y."/>
        </authorList>
    </citation>
    <scope>NUCLEOTIDE SEQUENCE [LARGE SCALE GENOMIC DNA]</scope>
    <source>
        <strain evidence="8 9">HXT-9</strain>
    </source>
</reference>
<evidence type="ECO:0000256" key="5">
    <source>
        <dbReference type="ARBA" id="ARBA00023136"/>
    </source>
</evidence>
<dbReference type="CDD" id="cd17328">
    <property type="entry name" value="MFS_spinster_like"/>
    <property type="match status" value="1"/>
</dbReference>
<dbReference type="Proteomes" id="UP000468901">
    <property type="component" value="Unassembled WGS sequence"/>
</dbReference>
<dbReference type="PANTHER" id="PTHR23505:SF79">
    <property type="entry name" value="PROTEIN SPINSTER"/>
    <property type="match status" value="1"/>
</dbReference>
<name>A0A6N6VJN1_9HYPH</name>
<dbReference type="Gene3D" id="1.20.1250.20">
    <property type="entry name" value="MFS general substrate transporter like domains"/>
    <property type="match status" value="1"/>
</dbReference>
<dbReference type="InterPro" id="IPR044770">
    <property type="entry name" value="MFS_spinster-like"/>
</dbReference>
<dbReference type="Pfam" id="PF07690">
    <property type="entry name" value="MFS_1"/>
    <property type="match status" value="1"/>
</dbReference>
<evidence type="ECO:0000313" key="9">
    <source>
        <dbReference type="Proteomes" id="UP000468901"/>
    </source>
</evidence>
<dbReference type="InterPro" id="IPR011701">
    <property type="entry name" value="MFS"/>
</dbReference>
<evidence type="ECO:0000256" key="6">
    <source>
        <dbReference type="SAM" id="Phobius"/>
    </source>
</evidence>
<feature type="transmembrane region" description="Helical" evidence="6">
    <location>
        <begin position="275"/>
        <end position="297"/>
    </location>
</feature>
<dbReference type="GO" id="GO:0016020">
    <property type="term" value="C:membrane"/>
    <property type="evidence" value="ECO:0007669"/>
    <property type="project" value="UniProtKB-SubCell"/>
</dbReference>
<sequence length="440" mass="47701">MAQEIAEGRVPDGAPGAIERANLFQRHYALIILTLAYTSSHVDRGIVNIVMQPIKNEFHVNDTLLGLMSGLAFALFYATLGVPIAMWADRGNRRNIIALAVTVWSGMTAACGLASNFTHLLMARIGVGVGEAGSSPPSHSMIADLYPKESRSTTMAIYSVGVYAGAMIGLVFGGYVVQHYGWRMTFYVMGLPGLAIAFLVRFTVKEPARGHADGIAHDAQLKSNLLHVIVHLWQTKSARHITIGLTLVSFVGYGGLIFGPSFFQRSLGLSPQQVGLFFGLIAGFVGGLGALIGGYLADRLSKRDMRWNAWVIAVAKIIGMPLFIVFYFSSDLRLMIPVYIASSILGAFYLGPSFAMIQSLTPLHMRALASAVMLFVLNFIALGFGPLTVGLISDLLAPHFGQESLRWALFGTSFIGVWAAVHYYWAGKTYQADIEKLTAN</sequence>
<evidence type="ECO:0000313" key="8">
    <source>
        <dbReference type="EMBL" id="KAB7738703.1"/>
    </source>
</evidence>
<organism evidence="8 9">
    <name type="scientific">Parvibaculum sedimenti</name>
    <dbReference type="NCBI Taxonomy" id="2608632"/>
    <lineage>
        <taxon>Bacteria</taxon>
        <taxon>Pseudomonadati</taxon>
        <taxon>Pseudomonadota</taxon>
        <taxon>Alphaproteobacteria</taxon>
        <taxon>Hyphomicrobiales</taxon>
        <taxon>Parvibaculaceae</taxon>
        <taxon>Parvibaculum</taxon>
    </lineage>
</organism>
<feature type="transmembrane region" description="Helical" evidence="6">
    <location>
        <begin position="407"/>
        <end position="426"/>
    </location>
</feature>
<evidence type="ECO:0000256" key="4">
    <source>
        <dbReference type="ARBA" id="ARBA00022989"/>
    </source>
</evidence>
<evidence type="ECO:0000259" key="7">
    <source>
        <dbReference type="PROSITE" id="PS50850"/>
    </source>
</evidence>
<dbReference type="AlphaFoldDB" id="A0A6N6VJN1"/>
<feature type="transmembrane region" description="Helical" evidence="6">
    <location>
        <begin position="96"/>
        <end position="115"/>
    </location>
</feature>
<feature type="transmembrane region" description="Helical" evidence="6">
    <location>
        <begin position="367"/>
        <end position="387"/>
    </location>
</feature>
<feature type="transmembrane region" description="Helical" evidence="6">
    <location>
        <begin position="155"/>
        <end position="178"/>
    </location>
</feature>
<evidence type="ECO:0000256" key="3">
    <source>
        <dbReference type="ARBA" id="ARBA00022692"/>
    </source>
</evidence>
<dbReference type="PANTHER" id="PTHR23505">
    <property type="entry name" value="SPINSTER"/>
    <property type="match status" value="1"/>
</dbReference>
<feature type="domain" description="Major facilitator superfamily (MFS) profile" evidence="7">
    <location>
        <begin position="29"/>
        <end position="431"/>
    </location>
</feature>
<accession>A0A6N6VJN1</accession>
<dbReference type="PROSITE" id="PS50850">
    <property type="entry name" value="MFS"/>
    <property type="match status" value="1"/>
</dbReference>
<dbReference type="InterPro" id="IPR020846">
    <property type="entry name" value="MFS_dom"/>
</dbReference>
<dbReference type="EMBL" id="WESC01000017">
    <property type="protein sequence ID" value="KAB7738703.1"/>
    <property type="molecule type" value="Genomic_DNA"/>
</dbReference>
<dbReference type="SUPFAM" id="SSF103473">
    <property type="entry name" value="MFS general substrate transporter"/>
    <property type="match status" value="1"/>
</dbReference>
<protein>
    <submittedName>
        <fullName evidence="8">MFS transporter</fullName>
    </submittedName>
</protein>
<keyword evidence="9" id="KW-1185">Reference proteome</keyword>
<keyword evidence="5 6" id="KW-0472">Membrane</keyword>
<feature type="transmembrane region" description="Helical" evidence="6">
    <location>
        <begin position="241"/>
        <end position="263"/>
    </location>
</feature>
<evidence type="ECO:0000256" key="2">
    <source>
        <dbReference type="ARBA" id="ARBA00022448"/>
    </source>
</evidence>
<feature type="transmembrane region" description="Helical" evidence="6">
    <location>
        <begin position="334"/>
        <end position="355"/>
    </location>
</feature>
<keyword evidence="4 6" id="KW-1133">Transmembrane helix</keyword>
<keyword evidence="2" id="KW-0813">Transport</keyword>
<comment type="subcellular location">
    <subcellularLocation>
        <location evidence="1">Membrane</location>
        <topology evidence="1">Multi-pass membrane protein</topology>
    </subcellularLocation>
</comment>
<dbReference type="RefSeq" id="WP_152217328.1">
    <property type="nucleotide sequence ID" value="NZ_JBAQYD010000296.1"/>
</dbReference>
<proteinExistence type="predicted"/>
<feature type="transmembrane region" description="Helical" evidence="6">
    <location>
        <begin position="309"/>
        <end position="328"/>
    </location>
</feature>
<gene>
    <name evidence="8" type="ORF">F2P47_15690</name>
</gene>
<dbReference type="InterPro" id="IPR036259">
    <property type="entry name" value="MFS_trans_sf"/>
</dbReference>
<dbReference type="GO" id="GO:0022857">
    <property type="term" value="F:transmembrane transporter activity"/>
    <property type="evidence" value="ECO:0007669"/>
    <property type="project" value="InterPro"/>
</dbReference>
<feature type="transmembrane region" description="Helical" evidence="6">
    <location>
        <begin position="184"/>
        <end position="204"/>
    </location>
</feature>
<keyword evidence="3 6" id="KW-0812">Transmembrane</keyword>
<evidence type="ECO:0000256" key="1">
    <source>
        <dbReference type="ARBA" id="ARBA00004141"/>
    </source>
</evidence>
<feature type="transmembrane region" description="Helical" evidence="6">
    <location>
        <begin position="64"/>
        <end position="84"/>
    </location>
</feature>